<dbReference type="RefSeq" id="XP_044719352.1">
    <property type="nucleotide sequence ID" value="XM_044865390.1"/>
</dbReference>
<evidence type="ECO:0000259" key="4">
    <source>
        <dbReference type="PROSITE" id="PS50011"/>
    </source>
</evidence>
<dbReference type="SUPFAM" id="SSF56112">
    <property type="entry name" value="Protein kinase-like (PK-like)"/>
    <property type="match status" value="1"/>
</dbReference>
<dbReference type="PROSITE" id="PS50011">
    <property type="entry name" value="PROTEIN_KINASE_DOM"/>
    <property type="match status" value="1"/>
</dbReference>
<dbReference type="GeneID" id="68356048"/>
<dbReference type="EMBL" id="JAIZPD010000007">
    <property type="protein sequence ID" value="KAH0961839.1"/>
    <property type="molecule type" value="Genomic_DNA"/>
</dbReference>
<organism evidence="5 6">
    <name type="scientific">Hirsutella rhossiliensis</name>
    <dbReference type="NCBI Taxonomy" id="111463"/>
    <lineage>
        <taxon>Eukaryota</taxon>
        <taxon>Fungi</taxon>
        <taxon>Dikarya</taxon>
        <taxon>Ascomycota</taxon>
        <taxon>Pezizomycotina</taxon>
        <taxon>Sordariomycetes</taxon>
        <taxon>Hypocreomycetidae</taxon>
        <taxon>Hypocreales</taxon>
        <taxon>Ophiocordycipitaceae</taxon>
        <taxon>Hirsutella</taxon>
    </lineage>
</organism>
<dbReference type="InterPro" id="IPR011009">
    <property type="entry name" value="Kinase-like_dom_sf"/>
</dbReference>
<name>A0A9P8MVC6_9HYPO</name>
<proteinExistence type="predicted"/>
<evidence type="ECO:0000256" key="3">
    <source>
        <dbReference type="PROSITE-ProRule" id="PRU10141"/>
    </source>
</evidence>
<sequence>MQKEPGIFIVLNLSRHGTLTRAVDSSTDPGFTRVKSQRAFGTYAGVSEMTIQLGELTVKLSCPDYSSYRYGFEDHWSKLYAELSAQVPTLNNLALSAGPSSTHNSIEYYLNGRIGDGDGGCVYRAVNRVTGDVYAVKRYWSSKDVRKEVALLSRIQHEHIVEFHSYSEATNELVLEYVCGLTLRMEHAKMRFNMLELKLFSKQALDALSYLHEKHENLRWNASLYCA</sequence>
<keyword evidence="3" id="KW-0067">ATP-binding</keyword>
<keyword evidence="5" id="KW-0418">Kinase</keyword>
<dbReference type="Proteomes" id="UP000824596">
    <property type="component" value="Unassembled WGS sequence"/>
</dbReference>
<comment type="subcellular location">
    <subcellularLocation>
        <location evidence="1">Preautophagosomal structure membrane</location>
        <topology evidence="1">Peripheral membrane protein</topology>
    </subcellularLocation>
</comment>
<dbReference type="GO" id="GO:0004674">
    <property type="term" value="F:protein serine/threonine kinase activity"/>
    <property type="evidence" value="ECO:0007669"/>
    <property type="project" value="InterPro"/>
</dbReference>
<dbReference type="Pfam" id="PF00069">
    <property type="entry name" value="Pkinase"/>
    <property type="match status" value="1"/>
</dbReference>
<keyword evidence="3" id="KW-0547">Nucleotide-binding</keyword>
<keyword evidence="6" id="KW-1185">Reference proteome</keyword>
<dbReference type="GO" id="GO:0034045">
    <property type="term" value="C:phagophore assembly site membrane"/>
    <property type="evidence" value="ECO:0007669"/>
    <property type="project" value="UniProtKB-SubCell"/>
</dbReference>
<feature type="domain" description="Protein kinase" evidence="4">
    <location>
        <begin position="108"/>
        <end position="227"/>
    </location>
</feature>
<accession>A0A9P8MVC6</accession>
<dbReference type="InterPro" id="IPR000719">
    <property type="entry name" value="Prot_kinase_dom"/>
</dbReference>
<evidence type="ECO:0000256" key="1">
    <source>
        <dbReference type="ARBA" id="ARBA00004623"/>
    </source>
</evidence>
<dbReference type="AlphaFoldDB" id="A0A9P8MVC6"/>
<dbReference type="GO" id="GO:0010506">
    <property type="term" value="P:regulation of autophagy"/>
    <property type="evidence" value="ECO:0007669"/>
    <property type="project" value="InterPro"/>
</dbReference>
<dbReference type="InterPro" id="IPR017441">
    <property type="entry name" value="Protein_kinase_ATP_BS"/>
</dbReference>
<evidence type="ECO:0000313" key="5">
    <source>
        <dbReference type="EMBL" id="KAH0961839.1"/>
    </source>
</evidence>
<dbReference type="PROSITE" id="PS00107">
    <property type="entry name" value="PROTEIN_KINASE_ATP"/>
    <property type="match status" value="1"/>
</dbReference>
<evidence type="ECO:0000313" key="6">
    <source>
        <dbReference type="Proteomes" id="UP000824596"/>
    </source>
</evidence>
<comment type="caution">
    <text evidence="5">The sequence shown here is derived from an EMBL/GenBank/DDBJ whole genome shotgun (WGS) entry which is preliminary data.</text>
</comment>
<dbReference type="InterPro" id="IPR045269">
    <property type="entry name" value="Atg1-like"/>
</dbReference>
<keyword evidence="5" id="KW-0808">Transferase</keyword>
<dbReference type="OrthoDB" id="74764at2759"/>
<gene>
    <name evidence="5" type="ORF">HRG_06919</name>
</gene>
<dbReference type="GO" id="GO:0005524">
    <property type="term" value="F:ATP binding"/>
    <property type="evidence" value="ECO:0007669"/>
    <property type="project" value="UniProtKB-UniRule"/>
</dbReference>
<dbReference type="PANTHER" id="PTHR24348">
    <property type="entry name" value="SERINE/THREONINE-PROTEIN KINASE UNC-51-RELATED"/>
    <property type="match status" value="1"/>
</dbReference>
<evidence type="ECO:0000256" key="2">
    <source>
        <dbReference type="ARBA" id="ARBA00030237"/>
    </source>
</evidence>
<dbReference type="Gene3D" id="1.10.510.10">
    <property type="entry name" value="Transferase(Phosphotransferase) domain 1"/>
    <property type="match status" value="1"/>
</dbReference>
<protein>
    <recommendedName>
        <fullName evidence="2">Autophagy-related protein 1</fullName>
    </recommendedName>
</protein>
<feature type="binding site" evidence="3">
    <location>
        <position position="137"/>
    </location>
    <ligand>
        <name>ATP</name>
        <dbReference type="ChEBI" id="CHEBI:30616"/>
    </ligand>
</feature>
<reference evidence="5" key="1">
    <citation type="submission" date="2021-09" db="EMBL/GenBank/DDBJ databases">
        <title>A high-quality genome of the endoparasitic fungus Hirsutella rhossiliensis with a comparison of Hirsutella genomes reveals transposable elements contributing to genome size variation.</title>
        <authorList>
            <person name="Lin R."/>
            <person name="Jiao Y."/>
            <person name="Sun X."/>
            <person name="Ling J."/>
            <person name="Xie B."/>
            <person name="Cheng X."/>
        </authorList>
    </citation>
    <scope>NUCLEOTIDE SEQUENCE</scope>
    <source>
        <strain evidence="5">HR02</strain>
    </source>
</reference>